<dbReference type="Proteomes" id="UP000236641">
    <property type="component" value="Unassembled WGS sequence"/>
</dbReference>
<keyword evidence="2" id="KW-1185">Reference proteome</keyword>
<dbReference type="RefSeq" id="WP_103053033.1">
    <property type="nucleotide sequence ID" value="NZ_POWF01000011.1"/>
</dbReference>
<protein>
    <recommendedName>
        <fullName evidence="3">SGNH/GDSL hydrolase family protein</fullName>
    </recommendedName>
</protein>
<proteinExistence type="predicted"/>
<evidence type="ECO:0008006" key="3">
    <source>
        <dbReference type="Google" id="ProtNLM"/>
    </source>
</evidence>
<evidence type="ECO:0000313" key="1">
    <source>
        <dbReference type="EMBL" id="PNQ72100.1"/>
    </source>
</evidence>
<comment type="caution">
    <text evidence="1">The sequence shown here is derived from an EMBL/GenBank/DDBJ whole genome shotgun (WGS) entry which is preliminary data.</text>
</comment>
<sequence>MKRFLILVLTFSSILLLGCYAYFYLADGSTDANYLKFTTPRQTALIIGSSRAAQGIQPKFLNSYLKRNDIYNFAFNVKESPYGRPYLKSIQRKLESQTQAGIFILEVNPWTIGIDSVTVLKTGGYRETDNFLDNTHFVALKPNIEYLIESYPESYINIFKDKSKVGLNETFFVEADGWLNVTISLEGKTTSERTEKKIIRYNKLLSQYSSPSSYRLESLENTIRFLKQHGQVYLVRMPIINGMFKIENELLSDFNDVMYAIAEETGVVYFNMMPDRDFYTYTDGNHLDQVSGRQFSINLAELIMGSRNPNNKE</sequence>
<organism evidence="1 2">
    <name type="scientific">Hanstruepera neustonica</name>
    <dbReference type="NCBI Taxonomy" id="1445657"/>
    <lineage>
        <taxon>Bacteria</taxon>
        <taxon>Pseudomonadati</taxon>
        <taxon>Bacteroidota</taxon>
        <taxon>Flavobacteriia</taxon>
        <taxon>Flavobacteriales</taxon>
        <taxon>Flavobacteriaceae</taxon>
        <taxon>Hanstruepera</taxon>
    </lineage>
</organism>
<dbReference type="OrthoDB" id="1433719at2"/>
<accession>A0A2K1DVN5</accession>
<name>A0A2K1DVN5_9FLAO</name>
<evidence type="ECO:0000313" key="2">
    <source>
        <dbReference type="Proteomes" id="UP000236641"/>
    </source>
</evidence>
<dbReference type="EMBL" id="POWF01000011">
    <property type="protein sequence ID" value="PNQ72100.1"/>
    <property type="molecule type" value="Genomic_DNA"/>
</dbReference>
<dbReference type="AlphaFoldDB" id="A0A2K1DVN5"/>
<gene>
    <name evidence="1" type="ORF">C1T31_13420</name>
</gene>
<dbReference type="SUPFAM" id="SSF52266">
    <property type="entry name" value="SGNH hydrolase"/>
    <property type="match status" value="1"/>
</dbReference>
<reference evidence="1 2" key="1">
    <citation type="submission" date="2018-01" db="EMBL/GenBank/DDBJ databases">
        <title>The draft genome of Hanstruepera neustonica JCM19743.</title>
        <authorList>
            <person name="He R.-H."/>
            <person name="Du Z.-J."/>
        </authorList>
    </citation>
    <scope>NUCLEOTIDE SEQUENCE [LARGE SCALE GENOMIC DNA]</scope>
    <source>
        <strain evidence="1 2">JCM19743</strain>
    </source>
</reference>
<dbReference type="PROSITE" id="PS51257">
    <property type="entry name" value="PROKAR_LIPOPROTEIN"/>
    <property type="match status" value="1"/>
</dbReference>